<dbReference type="Proteomes" id="UP001055879">
    <property type="component" value="Linkage Group LG03"/>
</dbReference>
<reference evidence="2" key="1">
    <citation type="journal article" date="2022" name="Mol. Ecol. Resour.">
        <title>The genomes of chicory, endive, great burdock and yacon provide insights into Asteraceae palaeo-polyploidization history and plant inulin production.</title>
        <authorList>
            <person name="Fan W."/>
            <person name="Wang S."/>
            <person name="Wang H."/>
            <person name="Wang A."/>
            <person name="Jiang F."/>
            <person name="Liu H."/>
            <person name="Zhao H."/>
            <person name="Xu D."/>
            <person name="Zhang Y."/>
        </authorList>
    </citation>
    <scope>NUCLEOTIDE SEQUENCE [LARGE SCALE GENOMIC DNA]</scope>
    <source>
        <strain evidence="2">cv. Niubang</strain>
    </source>
</reference>
<accession>A0ACB9DN02</accession>
<proteinExistence type="predicted"/>
<protein>
    <submittedName>
        <fullName evidence="1">Uncharacterized protein</fullName>
    </submittedName>
</protein>
<gene>
    <name evidence="1" type="ORF">L6452_10928</name>
</gene>
<evidence type="ECO:0000313" key="2">
    <source>
        <dbReference type="Proteomes" id="UP001055879"/>
    </source>
</evidence>
<reference evidence="1 2" key="2">
    <citation type="journal article" date="2022" name="Mol. Ecol. Resour.">
        <title>The genomes of chicory, endive, great burdock and yacon provide insights into Asteraceae paleo-polyploidization history and plant inulin production.</title>
        <authorList>
            <person name="Fan W."/>
            <person name="Wang S."/>
            <person name="Wang H."/>
            <person name="Wang A."/>
            <person name="Jiang F."/>
            <person name="Liu H."/>
            <person name="Zhao H."/>
            <person name="Xu D."/>
            <person name="Zhang Y."/>
        </authorList>
    </citation>
    <scope>NUCLEOTIDE SEQUENCE [LARGE SCALE GENOMIC DNA]</scope>
    <source>
        <strain evidence="2">cv. Niubang</strain>
    </source>
</reference>
<dbReference type="EMBL" id="CM042049">
    <property type="protein sequence ID" value="KAI3748074.1"/>
    <property type="molecule type" value="Genomic_DNA"/>
</dbReference>
<sequence>MASIPTYSGIDDKPSEEAVLRRRGCCFCMHCDRLMFSIRSNWYAKADGNRCWYYKGLSPFKKIKKWSELIVGPKLKALIRRFNKQRCRPGKFQYDLTSYLLNFDEGPGHSEGNNHRLLRNFSTTYTSILIPAKSSINLGEGRLTFT</sequence>
<keyword evidence="2" id="KW-1185">Reference proteome</keyword>
<organism evidence="1 2">
    <name type="scientific">Arctium lappa</name>
    <name type="common">Greater burdock</name>
    <name type="synonym">Lappa major</name>
    <dbReference type="NCBI Taxonomy" id="4217"/>
    <lineage>
        <taxon>Eukaryota</taxon>
        <taxon>Viridiplantae</taxon>
        <taxon>Streptophyta</taxon>
        <taxon>Embryophyta</taxon>
        <taxon>Tracheophyta</taxon>
        <taxon>Spermatophyta</taxon>
        <taxon>Magnoliopsida</taxon>
        <taxon>eudicotyledons</taxon>
        <taxon>Gunneridae</taxon>
        <taxon>Pentapetalae</taxon>
        <taxon>asterids</taxon>
        <taxon>campanulids</taxon>
        <taxon>Asterales</taxon>
        <taxon>Asteraceae</taxon>
        <taxon>Carduoideae</taxon>
        <taxon>Cardueae</taxon>
        <taxon>Arctiinae</taxon>
        <taxon>Arctium</taxon>
    </lineage>
</organism>
<evidence type="ECO:0000313" key="1">
    <source>
        <dbReference type="EMBL" id="KAI3748074.1"/>
    </source>
</evidence>
<name>A0ACB9DN02_ARCLA</name>
<comment type="caution">
    <text evidence="1">The sequence shown here is derived from an EMBL/GenBank/DDBJ whole genome shotgun (WGS) entry which is preliminary data.</text>
</comment>